<keyword evidence="2" id="KW-1185">Reference proteome</keyword>
<dbReference type="InterPro" id="IPR050747">
    <property type="entry name" value="Mitochondrial_chaperone_BCS1"/>
</dbReference>
<evidence type="ECO:0000313" key="2">
    <source>
        <dbReference type="Proteomes" id="UP001345219"/>
    </source>
</evidence>
<gene>
    <name evidence="1" type="ORF">SAY87_026472</name>
</gene>
<reference evidence="1 2" key="1">
    <citation type="journal article" date="2023" name="Hortic Res">
        <title>Pangenome of water caltrop reveals structural variations and asymmetric subgenome divergence after allopolyploidization.</title>
        <authorList>
            <person name="Zhang X."/>
            <person name="Chen Y."/>
            <person name="Wang L."/>
            <person name="Yuan Y."/>
            <person name="Fang M."/>
            <person name="Shi L."/>
            <person name="Lu R."/>
            <person name="Comes H.P."/>
            <person name="Ma Y."/>
            <person name="Chen Y."/>
            <person name="Huang G."/>
            <person name="Zhou Y."/>
            <person name="Zheng Z."/>
            <person name="Qiu Y."/>
        </authorList>
    </citation>
    <scope>NUCLEOTIDE SEQUENCE [LARGE SCALE GENOMIC DNA]</scope>
    <source>
        <tissue evidence="1">Roots</tissue>
    </source>
</reference>
<organism evidence="1 2">
    <name type="scientific">Trapa incisa</name>
    <dbReference type="NCBI Taxonomy" id="236973"/>
    <lineage>
        <taxon>Eukaryota</taxon>
        <taxon>Viridiplantae</taxon>
        <taxon>Streptophyta</taxon>
        <taxon>Embryophyta</taxon>
        <taxon>Tracheophyta</taxon>
        <taxon>Spermatophyta</taxon>
        <taxon>Magnoliopsida</taxon>
        <taxon>eudicotyledons</taxon>
        <taxon>Gunneridae</taxon>
        <taxon>Pentapetalae</taxon>
        <taxon>rosids</taxon>
        <taxon>malvids</taxon>
        <taxon>Myrtales</taxon>
        <taxon>Lythraceae</taxon>
        <taxon>Trapa</taxon>
    </lineage>
</organism>
<accession>A0AAN7GRB6</accession>
<dbReference type="InterPro" id="IPR027417">
    <property type="entry name" value="P-loop_NTPase"/>
</dbReference>
<dbReference type="Proteomes" id="UP001345219">
    <property type="component" value="Chromosome 21"/>
</dbReference>
<name>A0AAN7GRB6_9MYRT</name>
<evidence type="ECO:0000313" key="1">
    <source>
        <dbReference type="EMBL" id="KAK4749023.1"/>
    </source>
</evidence>
<proteinExistence type="predicted"/>
<comment type="caution">
    <text evidence="1">The sequence shown here is derived from an EMBL/GenBank/DDBJ whole genome shotgun (WGS) entry which is preliminary data.</text>
</comment>
<dbReference type="Gene3D" id="3.40.50.300">
    <property type="entry name" value="P-loop containing nucleotide triphosphate hydrolases"/>
    <property type="match status" value="1"/>
</dbReference>
<protein>
    <submittedName>
        <fullName evidence="1">Uncharacterized protein</fullName>
    </submittedName>
</protein>
<sequence length="63" mass="7401">MAMMADLDRFIFRKEFYKRVGRAWKRGYLLYRLPVTKKSSLVVAMANNLKLEVYELQLSNVGA</sequence>
<dbReference type="AlphaFoldDB" id="A0AAN7GRB6"/>
<dbReference type="EMBL" id="JAXIOK010000018">
    <property type="protein sequence ID" value="KAK4749023.1"/>
    <property type="molecule type" value="Genomic_DNA"/>
</dbReference>
<dbReference type="PANTHER" id="PTHR23070">
    <property type="entry name" value="BCS1 AAA-TYPE ATPASE"/>
    <property type="match status" value="1"/>
</dbReference>